<dbReference type="InterPro" id="IPR013097">
    <property type="entry name" value="Dabb"/>
</dbReference>
<dbReference type="Proteomes" id="UP001597297">
    <property type="component" value="Unassembled WGS sequence"/>
</dbReference>
<accession>A0ABW5E120</accession>
<dbReference type="Gene3D" id="3.30.70.100">
    <property type="match status" value="1"/>
</dbReference>
<evidence type="ECO:0000313" key="2">
    <source>
        <dbReference type="EMBL" id="MFD2276056.1"/>
    </source>
</evidence>
<protein>
    <submittedName>
        <fullName evidence="2">Dabb family protein</fullName>
    </submittedName>
</protein>
<keyword evidence="3" id="KW-1185">Reference proteome</keyword>
<gene>
    <name evidence="2" type="ORF">ACFSQZ_06225</name>
</gene>
<evidence type="ECO:0000313" key="3">
    <source>
        <dbReference type="Proteomes" id="UP001597297"/>
    </source>
</evidence>
<sequence length="99" mass="11530">MQHHVYFWIKEEHKNAETLAAFEKGLEAMTKIEHTATGGWGKPAKTLVRPVSDNTFDYGLYITFDSIEKHDAYQVDPEHDVFVDSFKEIWEKVRVSDVE</sequence>
<name>A0ABW5E120_9BACT</name>
<dbReference type="SUPFAM" id="SSF54909">
    <property type="entry name" value="Dimeric alpha+beta barrel"/>
    <property type="match status" value="1"/>
</dbReference>
<comment type="caution">
    <text evidence="2">The sequence shown here is derived from an EMBL/GenBank/DDBJ whole genome shotgun (WGS) entry which is preliminary data.</text>
</comment>
<dbReference type="InterPro" id="IPR011008">
    <property type="entry name" value="Dimeric_a/b-barrel"/>
</dbReference>
<dbReference type="EMBL" id="JBHUJC010000018">
    <property type="protein sequence ID" value="MFD2276056.1"/>
    <property type="molecule type" value="Genomic_DNA"/>
</dbReference>
<reference evidence="3" key="1">
    <citation type="journal article" date="2019" name="Int. J. Syst. Evol. Microbiol.">
        <title>The Global Catalogue of Microorganisms (GCM) 10K type strain sequencing project: providing services to taxonomists for standard genome sequencing and annotation.</title>
        <authorList>
            <consortium name="The Broad Institute Genomics Platform"/>
            <consortium name="The Broad Institute Genome Sequencing Center for Infectious Disease"/>
            <person name="Wu L."/>
            <person name="Ma J."/>
        </authorList>
    </citation>
    <scope>NUCLEOTIDE SEQUENCE [LARGE SCALE GENOMIC DNA]</scope>
    <source>
        <strain evidence="3">JCM 16545</strain>
    </source>
</reference>
<dbReference type="PROSITE" id="PS51502">
    <property type="entry name" value="S_R_A_B_BARREL"/>
    <property type="match status" value="1"/>
</dbReference>
<feature type="domain" description="Stress-response A/B barrel" evidence="1">
    <location>
        <begin position="1"/>
        <end position="98"/>
    </location>
</feature>
<dbReference type="SMART" id="SM00886">
    <property type="entry name" value="Dabb"/>
    <property type="match status" value="1"/>
</dbReference>
<dbReference type="Pfam" id="PF07876">
    <property type="entry name" value="Dabb"/>
    <property type="match status" value="1"/>
</dbReference>
<organism evidence="2 3">
    <name type="scientific">Rubritalea spongiae</name>
    <dbReference type="NCBI Taxonomy" id="430797"/>
    <lineage>
        <taxon>Bacteria</taxon>
        <taxon>Pseudomonadati</taxon>
        <taxon>Verrucomicrobiota</taxon>
        <taxon>Verrucomicrobiia</taxon>
        <taxon>Verrucomicrobiales</taxon>
        <taxon>Rubritaleaceae</taxon>
        <taxon>Rubritalea</taxon>
    </lineage>
</organism>
<evidence type="ECO:0000259" key="1">
    <source>
        <dbReference type="PROSITE" id="PS51502"/>
    </source>
</evidence>
<dbReference type="RefSeq" id="WP_377095667.1">
    <property type="nucleotide sequence ID" value="NZ_JBHSJM010000001.1"/>
</dbReference>
<proteinExistence type="predicted"/>